<protein>
    <submittedName>
        <fullName evidence="1">Uncharacterized protein</fullName>
    </submittedName>
</protein>
<proteinExistence type="predicted"/>
<feature type="non-terminal residue" evidence="1">
    <location>
        <position position="127"/>
    </location>
</feature>
<sequence>VAPALAAFQNSHTAADLDTLRSGLLAYAQDVRAQSDSIASNEKPVVKGYLKAHQDTIAEAVKKISQIGVSKAKQLVDPCHLRRHPLFSFLSNKVSVSLVTIQVPTYRALLCLSNPYIPSLRRGHSAV</sequence>
<dbReference type="OrthoDB" id="5347865at2759"/>
<accession>A0A9P9AKC2</accession>
<keyword evidence="2" id="KW-1185">Reference proteome</keyword>
<dbReference type="AlphaFoldDB" id="A0A9P9AKC2"/>
<evidence type="ECO:0000313" key="2">
    <source>
        <dbReference type="Proteomes" id="UP000777438"/>
    </source>
</evidence>
<reference evidence="1 2" key="1">
    <citation type="journal article" date="2021" name="Nat. Commun.">
        <title>Genetic determinants of endophytism in the Arabidopsis root mycobiome.</title>
        <authorList>
            <person name="Mesny F."/>
            <person name="Miyauchi S."/>
            <person name="Thiergart T."/>
            <person name="Pickel B."/>
            <person name="Atanasova L."/>
            <person name="Karlsson M."/>
            <person name="Huettel B."/>
            <person name="Barry K.W."/>
            <person name="Haridas S."/>
            <person name="Chen C."/>
            <person name="Bauer D."/>
            <person name="Andreopoulos W."/>
            <person name="Pangilinan J."/>
            <person name="LaButti K."/>
            <person name="Riley R."/>
            <person name="Lipzen A."/>
            <person name="Clum A."/>
            <person name="Drula E."/>
            <person name="Henrissat B."/>
            <person name="Kohler A."/>
            <person name="Grigoriev I.V."/>
            <person name="Martin F.M."/>
            <person name="Hacquard S."/>
        </authorList>
    </citation>
    <scope>NUCLEOTIDE SEQUENCE [LARGE SCALE GENOMIC DNA]</scope>
    <source>
        <strain evidence="1 2">MPI-CAGE-CH-0241</strain>
    </source>
</reference>
<evidence type="ECO:0000313" key="1">
    <source>
        <dbReference type="EMBL" id="KAH6887006.1"/>
    </source>
</evidence>
<name>A0A9P9AKC2_9HYPO</name>
<comment type="caution">
    <text evidence="1">The sequence shown here is derived from an EMBL/GenBank/DDBJ whole genome shotgun (WGS) entry which is preliminary data.</text>
</comment>
<dbReference type="EMBL" id="JAGPYM010000015">
    <property type="protein sequence ID" value="KAH6887006.1"/>
    <property type="molecule type" value="Genomic_DNA"/>
</dbReference>
<gene>
    <name evidence="1" type="ORF">B0T10DRAFT_549888</name>
</gene>
<organism evidence="1 2">
    <name type="scientific">Thelonectria olida</name>
    <dbReference type="NCBI Taxonomy" id="1576542"/>
    <lineage>
        <taxon>Eukaryota</taxon>
        <taxon>Fungi</taxon>
        <taxon>Dikarya</taxon>
        <taxon>Ascomycota</taxon>
        <taxon>Pezizomycotina</taxon>
        <taxon>Sordariomycetes</taxon>
        <taxon>Hypocreomycetidae</taxon>
        <taxon>Hypocreales</taxon>
        <taxon>Nectriaceae</taxon>
        <taxon>Thelonectria</taxon>
    </lineage>
</organism>
<dbReference type="Proteomes" id="UP000777438">
    <property type="component" value="Unassembled WGS sequence"/>
</dbReference>